<dbReference type="InterPro" id="IPR016181">
    <property type="entry name" value="Acyl_CoA_acyltransferase"/>
</dbReference>
<dbReference type="GO" id="GO:0008080">
    <property type="term" value="F:N-acetyltransferase activity"/>
    <property type="evidence" value="ECO:0007669"/>
    <property type="project" value="TreeGrafter"/>
</dbReference>
<sequence length="238" mass="26793">MTSRLWAISNNGLFKYIAVTKHQQNDVLNVMQNCFFKEEHISRIIGLNKAPEAIKELDEMVLDVAKDGVSLIATEEKTGKVAAVMLSKIMIRQEAPKGYFNKTFNLNHPLAKQFDSINAKIDSSLDCYELLKTSCYCEIMFGAVYPEFRRQNLLSELLKQSIKILQCLKDGENVRVAFIGNEKPRDDKPTGITAICTTPISVKVLKQLGFRIAKTIQFGDSLGTVPLAPIPIMYKFLK</sequence>
<dbReference type="PANTHER" id="PTHR20905">
    <property type="entry name" value="N-ACETYLTRANSFERASE-RELATED"/>
    <property type="match status" value="1"/>
</dbReference>
<reference evidence="1" key="1">
    <citation type="submission" date="2019-08" db="EMBL/GenBank/DDBJ databases">
        <title>The genome of the North American firefly Photinus pyralis.</title>
        <authorList>
            <consortium name="Photinus pyralis genome working group"/>
            <person name="Fallon T.R."/>
            <person name="Sander Lower S.E."/>
            <person name="Weng J.-K."/>
        </authorList>
    </citation>
    <scope>NUCLEOTIDE SEQUENCE</scope>
    <source>
        <strain evidence="1">TRF0915ILg1</strain>
        <tissue evidence="1">Whole body</tissue>
    </source>
</reference>
<evidence type="ECO:0008006" key="3">
    <source>
        <dbReference type="Google" id="ProtNLM"/>
    </source>
</evidence>
<proteinExistence type="predicted"/>
<evidence type="ECO:0000313" key="2">
    <source>
        <dbReference type="Proteomes" id="UP000801492"/>
    </source>
</evidence>
<comment type="caution">
    <text evidence="1">The sequence shown here is derived from an EMBL/GenBank/DDBJ whole genome shotgun (WGS) entry which is preliminary data.</text>
</comment>
<keyword evidence="2" id="KW-1185">Reference proteome</keyword>
<dbReference type="EMBL" id="VTPC01005225">
    <property type="protein sequence ID" value="KAF2896277.1"/>
    <property type="molecule type" value="Genomic_DNA"/>
</dbReference>
<organism evidence="1 2">
    <name type="scientific">Ignelater luminosus</name>
    <name type="common">Cucubano</name>
    <name type="synonym">Pyrophorus luminosus</name>
    <dbReference type="NCBI Taxonomy" id="2038154"/>
    <lineage>
        <taxon>Eukaryota</taxon>
        <taxon>Metazoa</taxon>
        <taxon>Ecdysozoa</taxon>
        <taxon>Arthropoda</taxon>
        <taxon>Hexapoda</taxon>
        <taxon>Insecta</taxon>
        <taxon>Pterygota</taxon>
        <taxon>Neoptera</taxon>
        <taxon>Endopterygota</taxon>
        <taxon>Coleoptera</taxon>
        <taxon>Polyphaga</taxon>
        <taxon>Elateriformia</taxon>
        <taxon>Elateroidea</taxon>
        <taxon>Elateridae</taxon>
        <taxon>Agrypninae</taxon>
        <taxon>Pyrophorini</taxon>
        <taxon>Ignelater</taxon>
    </lineage>
</organism>
<dbReference type="AlphaFoldDB" id="A0A8K0GBZ6"/>
<dbReference type="Proteomes" id="UP000801492">
    <property type="component" value="Unassembled WGS sequence"/>
</dbReference>
<dbReference type="Gene3D" id="3.40.630.30">
    <property type="match status" value="1"/>
</dbReference>
<dbReference type="OrthoDB" id="8191594at2759"/>
<name>A0A8K0GBZ6_IGNLU</name>
<dbReference type="PANTHER" id="PTHR20905:SF28">
    <property type="entry name" value="GH28833P-RELATED"/>
    <property type="match status" value="1"/>
</dbReference>
<accession>A0A8K0GBZ6</accession>
<protein>
    <recommendedName>
        <fullName evidence="3">N-acetyltransferase domain-containing protein</fullName>
    </recommendedName>
</protein>
<dbReference type="SUPFAM" id="SSF55729">
    <property type="entry name" value="Acyl-CoA N-acyltransferases (Nat)"/>
    <property type="match status" value="1"/>
</dbReference>
<gene>
    <name evidence="1" type="ORF">ILUMI_09899</name>
</gene>
<evidence type="ECO:0000313" key="1">
    <source>
        <dbReference type="EMBL" id="KAF2896277.1"/>
    </source>
</evidence>